<evidence type="ECO:0000313" key="2">
    <source>
        <dbReference type="Proteomes" id="UP000011939"/>
    </source>
</evidence>
<dbReference type="eggNOG" id="ENOG502Z9IN">
    <property type="taxonomic scope" value="Bacteria"/>
</dbReference>
<reference evidence="1 2" key="1">
    <citation type="journal article" date="2013" name="Genome Announc.">
        <title>Genome Sequence of Campylobacter showae UNSWCD, Isolated from a Patient with Crohn's Disease.</title>
        <authorList>
            <person name="Tay A.P."/>
            <person name="Kaakoush N.O."/>
            <person name="Deshpande N.P."/>
            <person name="Chen Z."/>
            <person name="Mitchell H."/>
            <person name="Wilkins M.R."/>
        </authorList>
    </citation>
    <scope>NUCLEOTIDE SEQUENCE [LARGE SCALE GENOMIC DNA]</scope>
    <source>
        <strain evidence="1 2">CSUNSWCD</strain>
    </source>
</reference>
<organism evidence="1 2">
    <name type="scientific">Campylobacter showae CSUNSWCD</name>
    <dbReference type="NCBI Taxonomy" id="1244083"/>
    <lineage>
        <taxon>Bacteria</taxon>
        <taxon>Pseudomonadati</taxon>
        <taxon>Campylobacterota</taxon>
        <taxon>Epsilonproteobacteria</taxon>
        <taxon>Campylobacterales</taxon>
        <taxon>Campylobacteraceae</taxon>
        <taxon>Campylobacter</taxon>
    </lineage>
</organism>
<protein>
    <submittedName>
        <fullName evidence="1">Uncharacterized protein</fullName>
    </submittedName>
</protein>
<dbReference type="RefSeq" id="WP_009496069.1">
    <property type="nucleotide sequence ID" value="NZ_AMZQ01000013.1"/>
</dbReference>
<proteinExistence type="predicted"/>
<dbReference type="Proteomes" id="UP000011939">
    <property type="component" value="Unassembled WGS sequence"/>
</dbReference>
<gene>
    <name evidence="1" type="ORF">CSUNSWCD_892</name>
</gene>
<evidence type="ECO:0000313" key="1">
    <source>
        <dbReference type="EMBL" id="EKU10364.1"/>
    </source>
</evidence>
<dbReference type="OrthoDB" id="6556030at2"/>
<dbReference type="InterPro" id="IPR032675">
    <property type="entry name" value="LRR_dom_sf"/>
</dbReference>
<dbReference type="STRING" id="1244083.CSUNSWCD_892"/>
<comment type="caution">
    <text evidence="1">The sequence shown here is derived from an EMBL/GenBank/DDBJ whole genome shotgun (WGS) entry which is preliminary data.</text>
</comment>
<sequence length="469" mass="53251">METKIGDLFAVKLKRRDAYFTAQILSAQMGLVALVLDGFTSVPPSLKEAAKLKPFYFDHHFWERGEFYLGTDEILDAKPVFIGNAASICEPSECVSLQSIEQIYMQLAWNELPKDIRAKFKSARKKKLEISQPQSREFYADLARKNPFCYEIKSKIWDENLKDFLGATPMMTQLELNCVGKSLDISRTRLQQLVLHASGTEEITLNGSLWRLAINGDTSRLKSVRCPFDGELLSVQLELNGGEFCIRGLEKLRDLRIFSQRGEYIDLACVAASFPNLREIFINAQGGTLKNIDALAKFKHLKDVWLSDVYGFERFPTRAQLPHLKRLWLWSAPKSACEAARAQFKDIENFAVRQPRSKQWLAANLNNPLRGWDGREGVSAATAKKAMKAYIDAHKKLSALEAKPARDELKTEKTEILKEFIAVFNAIDAKHSIDTMEREEIWEAFCKLAELAAVDAKAQDAIWETNAEF</sequence>
<name>M5INJ1_9BACT</name>
<accession>M5INJ1</accession>
<dbReference type="SUPFAM" id="SSF52058">
    <property type="entry name" value="L domain-like"/>
    <property type="match status" value="1"/>
</dbReference>
<dbReference type="PATRIC" id="fig|1244083.3.peg.2135"/>
<dbReference type="EMBL" id="AMZQ01000013">
    <property type="protein sequence ID" value="EKU10364.1"/>
    <property type="molecule type" value="Genomic_DNA"/>
</dbReference>
<dbReference type="Gene3D" id="3.80.10.10">
    <property type="entry name" value="Ribonuclease Inhibitor"/>
    <property type="match status" value="1"/>
</dbReference>
<dbReference type="AlphaFoldDB" id="M5INJ1"/>